<dbReference type="KEGG" id="dgr:6561744"/>
<organism evidence="3">
    <name type="scientific">Drosophila grimshawi</name>
    <name type="common">Hawaiian fruit fly</name>
    <name type="synonym">Idiomyia grimshawi</name>
    <dbReference type="NCBI Taxonomy" id="7222"/>
    <lineage>
        <taxon>Eukaryota</taxon>
        <taxon>Metazoa</taxon>
        <taxon>Ecdysozoa</taxon>
        <taxon>Arthropoda</taxon>
        <taxon>Hexapoda</taxon>
        <taxon>Insecta</taxon>
        <taxon>Pterygota</taxon>
        <taxon>Neoptera</taxon>
        <taxon>Endopterygota</taxon>
        <taxon>Diptera</taxon>
        <taxon>Brachycera</taxon>
        <taxon>Muscomorpha</taxon>
        <taxon>Ephydroidea</taxon>
        <taxon>Drosophilidae</taxon>
        <taxon>Drosophila</taxon>
        <taxon>Hawaiian Drosophila</taxon>
    </lineage>
</organism>
<evidence type="ECO:0000256" key="1">
    <source>
        <dbReference type="SAM" id="MobiDB-lite"/>
    </source>
</evidence>
<dbReference type="OrthoDB" id="7942615at2759"/>
<proteinExistence type="predicted"/>
<dbReference type="PhylomeDB" id="B4JB20"/>
<evidence type="ECO:0000313" key="3">
    <source>
        <dbReference type="Proteomes" id="UP000001070"/>
    </source>
</evidence>
<dbReference type="OMA" id="MRAPEWM"/>
<protein>
    <submittedName>
        <fullName evidence="2">GH11505</fullName>
    </submittedName>
</protein>
<dbReference type="STRING" id="7222.B4JB20"/>
<keyword evidence="3" id="KW-1185">Reference proteome</keyword>
<name>B4JB20_DROGR</name>
<gene>
    <name evidence="2" type="primary">Dgri\GH11505</name>
    <name evidence="2" type="ORF">Dgri_GH11505</name>
</gene>
<feature type="compositionally biased region" description="Polar residues" evidence="1">
    <location>
        <begin position="69"/>
        <end position="80"/>
    </location>
</feature>
<dbReference type="EMBL" id="CH916368">
    <property type="protein sequence ID" value="EDW03912.1"/>
    <property type="molecule type" value="Genomic_DNA"/>
</dbReference>
<dbReference type="AlphaFoldDB" id="B4JB20"/>
<dbReference type="HOGENOM" id="CLU_1898393_0_0_1"/>
<dbReference type="InParanoid" id="B4JB20"/>
<accession>B4JB20</accession>
<dbReference type="Proteomes" id="UP000001070">
    <property type="component" value="Unassembled WGS sequence"/>
</dbReference>
<reference evidence="2 3" key="1">
    <citation type="journal article" date="2007" name="Nature">
        <title>Evolution of genes and genomes on the Drosophila phylogeny.</title>
        <authorList>
            <consortium name="Drosophila 12 Genomes Consortium"/>
            <person name="Clark A.G."/>
            <person name="Eisen M.B."/>
            <person name="Smith D.R."/>
            <person name="Bergman C.M."/>
            <person name="Oliver B."/>
            <person name="Markow T.A."/>
            <person name="Kaufman T.C."/>
            <person name="Kellis M."/>
            <person name="Gelbart W."/>
            <person name="Iyer V.N."/>
            <person name="Pollard D.A."/>
            <person name="Sackton T.B."/>
            <person name="Larracuente A.M."/>
            <person name="Singh N.D."/>
            <person name="Abad J.P."/>
            <person name="Abt D.N."/>
            <person name="Adryan B."/>
            <person name="Aguade M."/>
            <person name="Akashi H."/>
            <person name="Anderson W.W."/>
            <person name="Aquadro C.F."/>
            <person name="Ardell D.H."/>
            <person name="Arguello R."/>
            <person name="Artieri C.G."/>
            <person name="Barbash D.A."/>
            <person name="Barker D."/>
            <person name="Barsanti P."/>
            <person name="Batterham P."/>
            <person name="Batzoglou S."/>
            <person name="Begun D."/>
            <person name="Bhutkar A."/>
            <person name="Blanco E."/>
            <person name="Bosak S.A."/>
            <person name="Bradley R.K."/>
            <person name="Brand A.D."/>
            <person name="Brent M.R."/>
            <person name="Brooks A.N."/>
            <person name="Brown R.H."/>
            <person name="Butlin R.K."/>
            <person name="Caggese C."/>
            <person name="Calvi B.R."/>
            <person name="Bernardo de Carvalho A."/>
            <person name="Caspi A."/>
            <person name="Castrezana S."/>
            <person name="Celniker S.E."/>
            <person name="Chang J.L."/>
            <person name="Chapple C."/>
            <person name="Chatterji S."/>
            <person name="Chinwalla A."/>
            <person name="Civetta A."/>
            <person name="Clifton S.W."/>
            <person name="Comeron J.M."/>
            <person name="Costello J.C."/>
            <person name="Coyne J.A."/>
            <person name="Daub J."/>
            <person name="David R.G."/>
            <person name="Delcher A.L."/>
            <person name="Delehaunty K."/>
            <person name="Do C.B."/>
            <person name="Ebling H."/>
            <person name="Edwards K."/>
            <person name="Eickbush T."/>
            <person name="Evans J.D."/>
            <person name="Filipski A."/>
            <person name="Findeiss S."/>
            <person name="Freyhult E."/>
            <person name="Fulton L."/>
            <person name="Fulton R."/>
            <person name="Garcia A.C."/>
            <person name="Gardiner A."/>
            <person name="Garfield D.A."/>
            <person name="Garvin B.E."/>
            <person name="Gibson G."/>
            <person name="Gilbert D."/>
            <person name="Gnerre S."/>
            <person name="Godfrey J."/>
            <person name="Good R."/>
            <person name="Gotea V."/>
            <person name="Gravely B."/>
            <person name="Greenberg A.J."/>
            <person name="Griffiths-Jones S."/>
            <person name="Gross S."/>
            <person name="Guigo R."/>
            <person name="Gustafson E.A."/>
            <person name="Haerty W."/>
            <person name="Hahn M.W."/>
            <person name="Halligan D.L."/>
            <person name="Halpern A.L."/>
            <person name="Halter G.M."/>
            <person name="Han M.V."/>
            <person name="Heger A."/>
            <person name="Hillier L."/>
            <person name="Hinrichs A.S."/>
            <person name="Holmes I."/>
            <person name="Hoskins R.A."/>
            <person name="Hubisz M.J."/>
            <person name="Hultmark D."/>
            <person name="Huntley M.A."/>
            <person name="Jaffe D.B."/>
            <person name="Jagadeeshan S."/>
            <person name="Jeck W.R."/>
            <person name="Johnson J."/>
            <person name="Jones C.D."/>
            <person name="Jordan W.C."/>
            <person name="Karpen G.H."/>
            <person name="Kataoka E."/>
            <person name="Keightley P.D."/>
            <person name="Kheradpour P."/>
            <person name="Kirkness E.F."/>
            <person name="Koerich L.B."/>
            <person name="Kristiansen K."/>
            <person name="Kudrna D."/>
            <person name="Kulathinal R.J."/>
            <person name="Kumar S."/>
            <person name="Kwok R."/>
            <person name="Lander E."/>
            <person name="Langley C.H."/>
            <person name="Lapoint R."/>
            <person name="Lazzaro B.P."/>
            <person name="Lee S.J."/>
            <person name="Levesque L."/>
            <person name="Li R."/>
            <person name="Lin C.F."/>
            <person name="Lin M.F."/>
            <person name="Lindblad-Toh K."/>
            <person name="Llopart A."/>
            <person name="Long M."/>
            <person name="Low L."/>
            <person name="Lozovsky E."/>
            <person name="Lu J."/>
            <person name="Luo M."/>
            <person name="Machado C.A."/>
            <person name="Makalowski W."/>
            <person name="Marzo M."/>
            <person name="Matsuda M."/>
            <person name="Matzkin L."/>
            <person name="McAllister B."/>
            <person name="McBride C.S."/>
            <person name="McKernan B."/>
            <person name="McKernan K."/>
            <person name="Mendez-Lago M."/>
            <person name="Minx P."/>
            <person name="Mollenhauer M.U."/>
            <person name="Montooth K."/>
            <person name="Mount S.M."/>
            <person name="Mu X."/>
            <person name="Myers E."/>
            <person name="Negre B."/>
            <person name="Newfeld S."/>
            <person name="Nielsen R."/>
            <person name="Noor M.A."/>
            <person name="O'Grady P."/>
            <person name="Pachter L."/>
            <person name="Papaceit M."/>
            <person name="Parisi M.J."/>
            <person name="Parisi M."/>
            <person name="Parts L."/>
            <person name="Pedersen J.S."/>
            <person name="Pesole G."/>
            <person name="Phillippy A.M."/>
            <person name="Ponting C.P."/>
            <person name="Pop M."/>
            <person name="Porcelli D."/>
            <person name="Powell J.R."/>
            <person name="Prohaska S."/>
            <person name="Pruitt K."/>
            <person name="Puig M."/>
            <person name="Quesneville H."/>
            <person name="Ram K.R."/>
            <person name="Rand D."/>
            <person name="Rasmussen M.D."/>
            <person name="Reed L.K."/>
            <person name="Reenan R."/>
            <person name="Reily A."/>
            <person name="Remington K.A."/>
            <person name="Rieger T.T."/>
            <person name="Ritchie M.G."/>
            <person name="Robin C."/>
            <person name="Rogers Y.H."/>
            <person name="Rohde C."/>
            <person name="Rozas J."/>
            <person name="Rubenfield M.J."/>
            <person name="Ruiz A."/>
            <person name="Russo S."/>
            <person name="Salzberg S.L."/>
            <person name="Sanchez-Gracia A."/>
            <person name="Saranga D.J."/>
            <person name="Sato H."/>
            <person name="Schaeffer S.W."/>
            <person name="Schatz M.C."/>
            <person name="Schlenke T."/>
            <person name="Schwartz R."/>
            <person name="Segarra C."/>
            <person name="Singh R.S."/>
            <person name="Sirot L."/>
            <person name="Sirota M."/>
            <person name="Sisneros N.B."/>
            <person name="Smith C.D."/>
            <person name="Smith T.F."/>
            <person name="Spieth J."/>
            <person name="Stage D.E."/>
            <person name="Stark A."/>
            <person name="Stephan W."/>
            <person name="Strausberg R.L."/>
            <person name="Strempel S."/>
            <person name="Sturgill D."/>
            <person name="Sutton G."/>
            <person name="Sutton G.G."/>
            <person name="Tao W."/>
            <person name="Teichmann S."/>
            <person name="Tobari Y.N."/>
            <person name="Tomimura Y."/>
            <person name="Tsolas J.M."/>
            <person name="Valente V.L."/>
            <person name="Venter E."/>
            <person name="Venter J.C."/>
            <person name="Vicario S."/>
            <person name="Vieira F.G."/>
            <person name="Vilella A.J."/>
            <person name="Villasante A."/>
            <person name="Walenz B."/>
            <person name="Wang J."/>
            <person name="Wasserman M."/>
            <person name="Watts T."/>
            <person name="Wilson D."/>
            <person name="Wilson R.K."/>
            <person name="Wing R.A."/>
            <person name="Wolfner M.F."/>
            <person name="Wong A."/>
            <person name="Wong G.K."/>
            <person name="Wu C.I."/>
            <person name="Wu G."/>
            <person name="Yamamoto D."/>
            <person name="Yang H.P."/>
            <person name="Yang S.P."/>
            <person name="Yorke J.A."/>
            <person name="Yoshida K."/>
            <person name="Zdobnov E."/>
            <person name="Zhang P."/>
            <person name="Zhang Y."/>
            <person name="Zimin A.V."/>
            <person name="Baldwin J."/>
            <person name="Abdouelleil A."/>
            <person name="Abdulkadir J."/>
            <person name="Abebe A."/>
            <person name="Abera B."/>
            <person name="Abreu J."/>
            <person name="Acer S.C."/>
            <person name="Aftuck L."/>
            <person name="Alexander A."/>
            <person name="An P."/>
            <person name="Anderson E."/>
            <person name="Anderson S."/>
            <person name="Arachi H."/>
            <person name="Azer M."/>
            <person name="Bachantsang P."/>
            <person name="Barry A."/>
            <person name="Bayul T."/>
            <person name="Berlin A."/>
            <person name="Bessette D."/>
            <person name="Bloom T."/>
            <person name="Blye J."/>
            <person name="Boguslavskiy L."/>
            <person name="Bonnet C."/>
            <person name="Boukhgalter B."/>
            <person name="Bourzgui I."/>
            <person name="Brown A."/>
            <person name="Cahill P."/>
            <person name="Channer S."/>
            <person name="Cheshatsang Y."/>
            <person name="Chuda L."/>
            <person name="Citroen M."/>
            <person name="Collymore A."/>
            <person name="Cooke P."/>
            <person name="Costello M."/>
            <person name="D'Aco K."/>
            <person name="Daza R."/>
            <person name="De Haan G."/>
            <person name="DeGray S."/>
            <person name="DeMaso C."/>
            <person name="Dhargay N."/>
            <person name="Dooley K."/>
            <person name="Dooley E."/>
            <person name="Doricent M."/>
            <person name="Dorje P."/>
            <person name="Dorjee K."/>
            <person name="Dupes A."/>
            <person name="Elong R."/>
            <person name="Falk J."/>
            <person name="Farina A."/>
            <person name="Faro S."/>
            <person name="Ferguson D."/>
            <person name="Fisher S."/>
            <person name="Foley C.D."/>
            <person name="Franke A."/>
            <person name="Friedrich D."/>
            <person name="Gadbois L."/>
            <person name="Gearin G."/>
            <person name="Gearin C.R."/>
            <person name="Giannoukos G."/>
            <person name="Goode T."/>
            <person name="Graham J."/>
            <person name="Grandbois E."/>
            <person name="Grewal S."/>
            <person name="Gyaltsen K."/>
            <person name="Hafez N."/>
            <person name="Hagos B."/>
            <person name="Hall J."/>
            <person name="Henson C."/>
            <person name="Hollinger A."/>
            <person name="Honan T."/>
            <person name="Huard M.D."/>
            <person name="Hughes L."/>
            <person name="Hurhula B."/>
            <person name="Husby M.E."/>
            <person name="Kamat A."/>
            <person name="Kanga B."/>
            <person name="Kashin S."/>
            <person name="Khazanovich D."/>
            <person name="Kisner P."/>
            <person name="Lance K."/>
            <person name="Lara M."/>
            <person name="Lee W."/>
            <person name="Lennon N."/>
            <person name="Letendre F."/>
            <person name="LeVine R."/>
            <person name="Lipovsky A."/>
            <person name="Liu X."/>
            <person name="Liu J."/>
            <person name="Liu S."/>
            <person name="Lokyitsang T."/>
            <person name="Lokyitsang Y."/>
            <person name="Lubonja R."/>
            <person name="Lui A."/>
            <person name="MacDonald P."/>
            <person name="Magnisalis V."/>
            <person name="Maru K."/>
            <person name="Matthews C."/>
            <person name="McCusker W."/>
            <person name="McDonough S."/>
            <person name="Mehta T."/>
            <person name="Meldrim J."/>
            <person name="Meneus L."/>
            <person name="Mihai O."/>
            <person name="Mihalev A."/>
            <person name="Mihova T."/>
            <person name="Mittelman R."/>
            <person name="Mlenga V."/>
            <person name="Montmayeur A."/>
            <person name="Mulrain L."/>
            <person name="Navidi A."/>
            <person name="Naylor J."/>
            <person name="Negash T."/>
            <person name="Nguyen T."/>
            <person name="Nguyen N."/>
            <person name="Nicol R."/>
            <person name="Norbu C."/>
            <person name="Norbu N."/>
            <person name="Novod N."/>
            <person name="O'Neill B."/>
            <person name="Osman S."/>
            <person name="Markiewicz E."/>
            <person name="Oyono O.L."/>
            <person name="Patti C."/>
            <person name="Phunkhang P."/>
            <person name="Pierre F."/>
            <person name="Priest M."/>
            <person name="Raghuraman S."/>
            <person name="Rege F."/>
            <person name="Reyes R."/>
            <person name="Rise C."/>
            <person name="Rogov P."/>
            <person name="Ross K."/>
            <person name="Ryan E."/>
            <person name="Settipalli S."/>
            <person name="Shea T."/>
            <person name="Sherpa N."/>
            <person name="Shi L."/>
            <person name="Shih D."/>
            <person name="Sparrow T."/>
            <person name="Spaulding J."/>
            <person name="Stalker J."/>
            <person name="Stange-Thomann N."/>
            <person name="Stavropoulos S."/>
            <person name="Stone C."/>
            <person name="Strader C."/>
            <person name="Tesfaye S."/>
            <person name="Thomson T."/>
            <person name="Thoulutsang Y."/>
            <person name="Thoulutsang D."/>
            <person name="Topham K."/>
            <person name="Topping I."/>
            <person name="Tsamla T."/>
            <person name="Vassiliev H."/>
            <person name="Vo A."/>
            <person name="Wangchuk T."/>
            <person name="Wangdi T."/>
            <person name="Weiand M."/>
            <person name="Wilkinson J."/>
            <person name="Wilson A."/>
            <person name="Yadav S."/>
            <person name="Young G."/>
            <person name="Yu Q."/>
            <person name="Zembek L."/>
            <person name="Zhong D."/>
            <person name="Zimmer A."/>
            <person name="Zwirko Z."/>
            <person name="Jaffe D.B."/>
            <person name="Alvarez P."/>
            <person name="Brockman W."/>
            <person name="Butler J."/>
            <person name="Chin C."/>
            <person name="Gnerre S."/>
            <person name="Grabherr M."/>
            <person name="Kleber M."/>
            <person name="Mauceli E."/>
            <person name="MacCallum I."/>
        </authorList>
    </citation>
    <scope>NUCLEOTIDE SEQUENCE [LARGE SCALE GENOMIC DNA]</scope>
    <source>
        <strain evidence="3">Tucson 15287-2541.00</strain>
    </source>
</reference>
<evidence type="ECO:0000313" key="2">
    <source>
        <dbReference type="EMBL" id="EDW03912.1"/>
    </source>
</evidence>
<feature type="region of interest" description="Disordered" evidence="1">
    <location>
        <begin position="69"/>
        <end position="91"/>
    </location>
</feature>
<dbReference type="eggNOG" id="KOG3635">
    <property type="taxonomic scope" value="Eukaryota"/>
</dbReference>
<sequence>MRAPEWMSNEMARLTLKLERYKPTGSGYNRIQSMRLSKSVTQMLNNPLPPAAASASAGSTTSTVITLRKNAQQQESTFTTPRRRGVLSRSESEWEEVYPAVKLGRQQHCNERAKSVDCSDYKFTHYRNCSTRIT</sequence>